<dbReference type="RefSeq" id="WP_160208305.1">
    <property type="nucleotide sequence ID" value="NZ_QXWZ01000002.1"/>
</dbReference>
<reference evidence="3 4" key="1">
    <citation type="submission" date="2018-08" db="EMBL/GenBank/DDBJ databases">
        <title>Murine metabolic-syndrome-specific gut microbial biobank.</title>
        <authorList>
            <person name="Liu C."/>
        </authorList>
    </citation>
    <scope>NUCLEOTIDE SEQUENCE [LARGE SCALE GENOMIC DNA]</scope>
    <source>
        <strain evidence="3 4">X69</strain>
    </source>
</reference>
<feature type="transmembrane region" description="Helical" evidence="1">
    <location>
        <begin position="76"/>
        <end position="94"/>
    </location>
</feature>
<dbReference type="OrthoDB" id="9935795at2"/>
<evidence type="ECO:0000313" key="3">
    <source>
        <dbReference type="EMBL" id="NBI77562.1"/>
    </source>
</evidence>
<proteinExistence type="predicted"/>
<protein>
    <submittedName>
        <fullName evidence="3">Tripartite tricarboxylate transporter TctB family protein</fullName>
    </submittedName>
</protein>
<evidence type="ECO:0000259" key="2">
    <source>
        <dbReference type="Pfam" id="PF07331"/>
    </source>
</evidence>
<evidence type="ECO:0000256" key="1">
    <source>
        <dbReference type="SAM" id="Phobius"/>
    </source>
</evidence>
<feature type="transmembrane region" description="Helical" evidence="1">
    <location>
        <begin position="45"/>
        <end position="64"/>
    </location>
</feature>
<gene>
    <name evidence="3" type="ORF">D3Z39_01515</name>
</gene>
<keyword evidence="1" id="KW-0812">Transmembrane</keyword>
<dbReference type="InterPro" id="IPR009936">
    <property type="entry name" value="DUF1468"/>
</dbReference>
<feature type="transmembrane region" description="Helical" evidence="1">
    <location>
        <begin position="127"/>
        <end position="147"/>
    </location>
</feature>
<feature type="transmembrane region" description="Helical" evidence="1">
    <location>
        <begin position="7"/>
        <end position="25"/>
    </location>
</feature>
<evidence type="ECO:0000313" key="4">
    <source>
        <dbReference type="Proteomes" id="UP000446348"/>
    </source>
</evidence>
<dbReference type="Pfam" id="PF07331">
    <property type="entry name" value="TctB"/>
    <property type="match status" value="1"/>
</dbReference>
<feature type="domain" description="DUF1468" evidence="2">
    <location>
        <begin position="10"/>
        <end position="152"/>
    </location>
</feature>
<dbReference type="AlphaFoldDB" id="A0A845RIH6"/>
<dbReference type="EMBL" id="QXWZ01000002">
    <property type="protein sequence ID" value="NBI77562.1"/>
    <property type="molecule type" value="Genomic_DNA"/>
</dbReference>
<organism evidence="3 4">
    <name type="scientific">Anaerotruncus colihominis</name>
    <dbReference type="NCBI Taxonomy" id="169435"/>
    <lineage>
        <taxon>Bacteria</taxon>
        <taxon>Bacillati</taxon>
        <taxon>Bacillota</taxon>
        <taxon>Clostridia</taxon>
        <taxon>Eubacteriales</taxon>
        <taxon>Oscillospiraceae</taxon>
        <taxon>Anaerotruncus</taxon>
    </lineage>
</organism>
<dbReference type="Proteomes" id="UP000446348">
    <property type="component" value="Unassembled WGS sequence"/>
</dbReference>
<name>A0A845RIH6_9FIRM</name>
<comment type="caution">
    <text evidence="3">The sequence shown here is derived from an EMBL/GenBank/DDBJ whole genome shotgun (WGS) entry which is preliminary data.</text>
</comment>
<keyword evidence="1" id="KW-1133">Transmembrane helix</keyword>
<accession>A0A845RIH6</accession>
<keyword evidence="1" id="KW-0472">Membrane</keyword>
<sequence length="157" mass="17103">MKKKKYVDTISAILLIALGLVYFYAAARLPEPLTPEPLGSAGFPQFLAVILIGLSAWILVRALLDKSEEANTPANFTPKDIKCFLLVIGLLVLYVVGMQILGYLLSTFLFASVCFCIMGASWKKPTAVLLPSVVIAAVCYVLFKVLFRADLPSGFLI</sequence>